<organism evidence="1">
    <name type="scientific">Anguilla anguilla</name>
    <name type="common">European freshwater eel</name>
    <name type="synonym">Muraena anguilla</name>
    <dbReference type="NCBI Taxonomy" id="7936"/>
    <lineage>
        <taxon>Eukaryota</taxon>
        <taxon>Metazoa</taxon>
        <taxon>Chordata</taxon>
        <taxon>Craniata</taxon>
        <taxon>Vertebrata</taxon>
        <taxon>Euteleostomi</taxon>
        <taxon>Actinopterygii</taxon>
        <taxon>Neopterygii</taxon>
        <taxon>Teleostei</taxon>
        <taxon>Anguilliformes</taxon>
        <taxon>Anguillidae</taxon>
        <taxon>Anguilla</taxon>
    </lineage>
</organism>
<reference evidence="1" key="2">
    <citation type="journal article" date="2015" name="Fish Shellfish Immunol.">
        <title>Early steps in the European eel (Anguilla anguilla)-Vibrio vulnificus interaction in the gills: Role of the RtxA13 toxin.</title>
        <authorList>
            <person name="Callol A."/>
            <person name="Pajuelo D."/>
            <person name="Ebbesson L."/>
            <person name="Teles M."/>
            <person name="MacKenzie S."/>
            <person name="Amaro C."/>
        </authorList>
    </citation>
    <scope>NUCLEOTIDE SEQUENCE</scope>
</reference>
<evidence type="ECO:0000313" key="1">
    <source>
        <dbReference type="EMBL" id="JAH45451.1"/>
    </source>
</evidence>
<proteinExistence type="predicted"/>
<dbReference type="AlphaFoldDB" id="A0A0E9SVY4"/>
<dbReference type="EMBL" id="GBXM01063126">
    <property type="protein sequence ID" value="JAH45451.1"/>
    <property type="molecule type" value="Transcribed_RNA"/>
</dbReference>
<name>A0A0E9SVY4_ANGAN</name>
<sequence>MYSNNERGLFCSIMLVKKNSLKNHQSSAGAGFTGV</sequence>
<protein>
    <submittedName>
        <fullName evidence="1">Uncharacterized protein</fullName>
    </submittedName>
</protein>
<reference evidence="1" key="1">
    <citation type="submission" date="2014-11" db="EMBL/GenBank/DDBJ databases">
        <authorList>
            <person name="Amaro Gonzalez C."/>
        </authorList>
    </citation>
    <scope>NUCLEOTIDE SEQUENCE</scope>
</reference>
<accession>A0A0E9SVY4</accession>